<proteinExistence type="predicted"/>
<keyword evidence="3" id="KW-1185">Reference proteome</keyword>
<sequence>MRRLTWEMRLGIFLVAASAVIYTAKFLVLGDPENTYYYVFNALGLVVFQIFCNSSEPCLLV</sequence>
<dbReference type="Proteomes" id="UP000570823">
    <property type="component" value="Unassembled WGS sequence"/>
</dbReference>
<comment type="caution">
    <text evidence="2">The sequence shown here is derived from an EMBL/GenBank/DDBJ whole genome shotgun (WGS) entry which is preliminary data.</text>
</comment>
<reference evidence="2 3" key="1">
    <citation type="submission" date="2020-06" db="EMBL/GenBank/DDBJ databases">
        <title>Methanofollis fontis sp. nov., a methanogen isolated from marine sediments near a cold seep at Four-Way Closure Ridge offshore southwestern Taiwan.</title>
        <authorList>
            <person name="Chen S.-C."/>
            <person name="Teng N.-H."/>
            <person name="Lin Y.-S."/>
            <person name="Lai M.-C."/>
            <person name="Chen H.-H."/>
            <person name="Wang C.-C."/>
        </authorList>
    </citation>
    <scope>NUCLEOTIDE SEQUENCE [LARGE SCALE GENOMIC DNA]</scope>
    <source>
        <strain evidence="2 3">DSM 2702</strain>
    </source>
</reference>
<evidence type="ECO:0000313" key="3">
    <source>
        <dbReference type="Proteomes" id="UP000570823"/>
    </source>
</evidence>
<accession>A0A7K4HR43</accession>
<dbReference type="EMBL" id="JABXWR010000001">
    <property type="protein sequence ID" value="NVO67350.1"/>
    <property type="molecule type" value="Genomic_DNA"/>
</dbReference>
<evidence type="ECO:0000256" key="1">
    <source>
        <dbReference type="SAM" id="Phobius"/>
    </source>
</evidence>
<dbReference type="RefSeq" id="WP_176788948.1">
    <property type="nucleotide sequence ID" value="NZ_JABXWR010000001.1"/>
</dbReference>
<feature type="transmembrane region" description="Helical" evidence="1">
    <location>
        <begin position="35"/>
        <end position="52"/>
    </location>
</feature>
<organism evidence="2 3">
    <name type="scientific">Methanofollis tationis</name>
    <dbReference type="NCBI Taxonomy" id="81417"/>
    <lineage>
        <taxon>Archaea</taxon>
        <taxon>Methanobacteriati</taxon>
        <taxon>Methanobacteriota</taxon>
        <taxon>Stenosarchaea group</taxon>
        <taxon>Methanomicrobia</taxon>
        <taxon>Methanomicrobiales</taxon>
        <taxon>Methanomicrobiaceae</taxon>
        <taxon>Methanofollis</taxon>
    </lineage>
</organism>
<dbReference type="AlphaFoldDB" id="A0A7K4HR43"/>
<keyword evidence="1" id="KW-0472">Membrane</keyword>
<gene>
    <name evidence="2" type="ORF">HWN36_08545</name>
</gene>
<keyword evidence="1" id="KW-0812">Transmembrane</keyword>
<keyword evidence="1" id="KW-1133">Transmembrane helix</keyword>
<feature type="transmembrane region" description="Helical" evidence="1">
    <location>
        <begin position="12"/>
        <end position="29"/>
    </location>
</feature>
<protein>
    <submittedName>
        <fullName evidence="2">Uncharacterized protein</fullName>
    </submittedName>
</protein>
<evidence type="ECO:0000313" key="2">
    <source>
        <dbReference type="EMBL" id="NVO67350.1"/>
    </source>
</evidence>
<name>A0A7K4HR43_9EURY</name>